<keyword evidence="3" id="KW-1185">Reference proteome</keyword>
<name>A0A4Z0W6Y3_9GAMM</name>
<protein>
    <submittedName>
        <fullName evidence="2">Uncharacterized protein</fullName>
    </submittedName>
</protein>
<dbReference type="EMBL" id="SRMF01000010">
    <property type="protein sequence ID" value="TGG91095.1"/>
    <property type="molecule type" value="Genomic_DNA"/>
</dbReference>
<sequence length="151" mass="16544">MTASWRTLTGGMIVWASLSGLAVAHECTNTRPLVSPEGDSLTLFQTLVEDWDVLRDRISDTGAITQLAELDASPDAVQTEAVSRSRSAQVEQVVVDVQGQTWEVFWGLADHHGDCTEVQVQVRWESGAFEPDSAAEFWAPVQAVLMQAENE</sequence>
<dbReference type="AlphaFoldDB" id="A0A4Z0W6Y3"/>
<evidence type="ECO:0000256" key="1">
    <source>
        <dbReference type="SAM" id="SignalP"/>
    </source>
</evidence>
<feature type="signal peptide" evidence="1">
    <location>
        <begin position="1"/>
        <end position="24"/>
    </location>
</feature>
<organism evidence="2 3">
    <name type="scientific">Natronospirillum operosum</name>
    <dbReference type="NCBI Taxonomy" id="2759953"/>
    <lineage>
        <taxon>Bacteria</taxon>
        <taxon>Pseudomonadati</taxon>
        <taxon>Pseudomonadota</taxon>
        <taxon>Gammaproteobacteria</taxon>
        <taxon>Oceanospirillales</taxon>
        <taxon>Natronospirillaceae</taxon>
        <taxon>Natronospirillum</taxon>
    </lineage>
</organism>
<comment type="caution">
    <text evidence="2">The sequence shown here is derived from an EMBL/GenBank/DDBJ whole genome shotgun (WGS) entry which is preliminary data.</text>
</comment>
<feature type="chain" id="PRO_5021481861" evidence="1">
    <location>
        <begin position="25"/>
        <end position="151"/>
    </location>
</feature>
<dbReference type="RefSeq" id="WP_135484517.1">
    <property type="nucleotide sequence ID" value="NZ_SRMF01000010.1"/>
</dbReference>
<accession>A0A4Z0W6Y3</accession>
<gene>
    <name evidence="2" type="ORF">E4656_17020</name>
</gene>
<dbReference type="Proteomes" id="UP000297475">
    <property type="component" value="Unassembled WGS sequence"/>
</dbReference>
<keyword evidence="1" id="KW-0732">Signal</keyword>
<proteinExistence type="predicted"/>
<evidence type="ECO:0000313" key="3">
    <source>
        <dbReference type="Proteomes" id="UP000297475"/>
    </source>
</evidence>
<evidence type="ECO:0000313" key="2">
    <source>
        <dbReference type="EMBL" id="TGG91095.1"/>
    </source>
</evidence>
<reference evidence="2 3" key="1">
    <citation type="submission" date="2019-04" db="EMBL/GenBank/DDBJ databases">
        <title>Natronospirillum operosus gen. nov., sp. nov., a haloalkaliphilic satellite isolated from decaying biomass of laboratory culture of cyanobacterium Geitlerinema sp. and proposal of Natronospirillaceae fam. nov. and Saccharospirillaceae fam. nov.</title>
        <authorList>
            <person name="Kevbrin V."/>
            <person name="Boltyanskaya Y."/>
            <person name="Koziaeva V."/>
            <person name="Grouzdev D.S."/>
            <person name="Park M."/>
            <person name="Cho J."/>
        </authorList>
    </citation>
    <scope>NUCLEOTIDE SEQUENCE [LARGE SCALE GENOMIC DNA]</scope>
    <source>
        <strain evidence="2 3">G-116</strain>
    </source>
</reference>